<evidence type="ECO:0000313" key="1">
    <source>
        <dbReference type="EMBL" id="PCE41501.1"/>
    </source>
</evidence>
<protein>
    <submittedName>
        <fullName evidence="1">Uncharacterized protein</fullName>
    </submittedName>
</protein>
<proteinExistence type="predicted"/>
<dbReference type="AlphaFoldDB" id="A0A2A4FVT4"/>
<dbReference type="KEGG" id="rdi:CMV14_05395"/>
<dbReference type="Proteomes" id="UP000218934">
    <property type="component" value="Unassembled WGS sequence"/>
</dbReference>
<gene>
    <name evidence="1" type="ORF">COO09_14500</name>
</gene>
<keyword evidence="2" id="KW-1185">Reference proteome</keyword>
<sequence length="109" mass="12349">MVRRGADVKLTIQFDAEASSLRRDPKLVELIVKAHQAKRMVGPPALPDSLGYRERNHLARLARMSFLAPDIIRSIMEGAELSSLQSKRLYRMSELPMDWSIQRGVLGFS</sequence>
<organism evidence="1 2">
    <name type="scientific">Rhizorhabdus dicambivorans</name>
    <dbReference type="NCBI Taxonomy" id="1850238"/>
    <lineage>
        <taxon>Bacteria</taxon>
        <taxon>Pseudomonadati</taxon>
        <taxon>Pseudomonadota</taxon>
        <taxon>Alphaproteobacteria</taxon>
        <taxon>Sphingomonadales</taxon>
        <taxon>Sphingomonadaceae</taxon>
        <taxon>Rhizorhabdus</taxon>
    </lineage>
</organism>
<comment type="caution">
    <text evidence="1">The sequence shown here is derived from an EMBL/GenBank/DDBJ whole genome shotgun (WGS) entry which is preliminary data.</text>
</comment>
<accession>A0A2A4FVT4</accession>
<evidence type="ECO:0000313" key="2">
    <source>
        <dbReference type="Proteomes" id="UP000218934"/>
    </source>
</evidence>
<dbReference type="EMBL" id="NWUF01000014">
    <property type="protein sequence ID" value="PCE41501.1"/>
    <property type="molecule type" value="Genomic_DNA"/>
</dbReference>
<name>A0A2A4FVT4_9SPHN</name>
<reference evidence="1 2" key="1">
    <citation type="submission" date="2017-09" db="EMBL/GenBank/DDBJ databases">
        <title>The Catabolism of 3,6-Dichlorosalicylic acid is Initiated by the Cytochrome P450 Monooxygenase DsmABC in Rhizorhabdus dicambivorans Ndbn-20.</title>
        <authorList>
            <person name="Na L."/>
        </authorList>
    </citation>
    <scope>NUCLEOTIDE SEQUENCE [LARGE SCALE GENOMIC DNA]</scope>
    <source>
        <strain evidence="1 2">Ndbn-20m</strain>
    </source>
</reference>